<dbReference type="RefSeq" id="WP_138285880.1">
    <property type="nucleotide sequence ID" value="NZ_CP058350.1"/>
</dbReference>
<feature type="region of interest" description="Disordered" evidence="1">
    <location>
        <begin position="163"/>
        <end position="182"/>
    </location>
</feature>
<feature type="compositionally biased region" description="Acidic residues" evidence="1">
    <location>
        <begin position="498"/>
        <end position="510"/>
    </location>
</feature>
<dbReference type="EMBL" id="CP058350">
    <property type="protein sequence ID" value="QLF68983.1"/>
    <property type="molecule type" value="Genomic_DNA"/>
</dbReference>
<reference evidence="2 3" key="1">
    <citation type="submission" date="2020-06" db="EMBL/GenBank/DDBJ databases">
        <title>Genome sequence of Rhizobium sp strain ADMK78.</title>
        <authorList>
            <person name="Rahi P."/>
        </authorList>
    </citation>
    <scope>NUCLEOTIDE SEQUENCE [LARGE SCALE GENOMIC DNA]</scope>
    <source>
        <strain evidence="2 3">ADMK78</strain>
    </source>
</reference>
<feature type="region of interest" description="Disordered" evidence="1">
    <location>
        <begin position="1"/>
        <end position="27"/>
    </location>
</feature>
<feature type="region of interest" description="Disordered" evidence="1">
    <location>
        <begin position="247"/>
        <end position="370"/>
    </location>
</feature>
<feature type="region of interest" description="Disordered" evidence="1">
    <location>
        <begin position="498"/>
        <end position="567"/>
    </location>
</feature>
<keyword evidence="3" id="KW-1185">Reference proteome</keyword>
<feature type="compositionally biased region" description="Low complexity" evidence="1">
    <location>
        <begin position="247"/>
        <end position="261"/>
    </location>
</feature>
<sequence>MLSPVSTASNSSLNLQDMRSQAETNAGQTAAGQVNAAVARSGLDQNMTIAGRINMLLLSGPERMSQNLAILVEVLGRALKLDRQPEESLSAYAARLLAVMEGLDPQQRSNLQKLLYQSFAGLQLRTLLEAFRNPAGPEAATLSVYLELYRQKEKDLAARSVVGSYQQNDGDRPANDGTRTSARGAELQQDLTRGGRAVASTNANAATVSTNAAGVLPGRQGVQLAGAAGQPVAGVTSKVAAEIAVSRSVSSQSAVSPASPATDQPNRPAARPILSTAPTDAGISPALAKAAQDTKSPEMIGRIPVSGSDDRVGVARNAAGNGAGPIEDLHRKQLEIRSGNTESIRETGRTQPEGSLRSAASRGEALPVQSSFRQWSEAMRLQMPSGNAGGAEKGTNTLIASLMNMVGPGSAAEAKPVGQQGPTVITRDSVIEDAIRHEMAELLPEQDGETTTIAAKPGGFEEKVMVALTAQGQEAAQLRLPQPLPGQAMPFVTYLFVDDEPDNQSPEAEEERSREDDQGGSSRGDGENVADDGSEGAEEESQTAMTLSPVGELPKDTDRNSGLRDDFEEGYGRLSASAATDGAAGLYFRMIDWA</sequence>
<dbReference type="Proteomes" id="UP000308530">
    <property type="component" value="Chromosome"/>
</dbReference>
<gene>
    <name evidence="2" type="ORF">FE840_005185</name>
</gene>
<evidence type="ECO:0000313" key="3">
    <source>
        <dbReference type="Proteomes" id="UP000308530"/>
    </source>
</evidence>
<name>A0ABX6QKA6_9HYPH</name>
<evidence type="ECO:0000313" key="2">
    <source>
        <dbReference type="EMBL" id="QLF68983.1"/>
    </source>
</evidence>
<evidence type="ECO:0000256" key="1">
    <source>
        <dbReference type="SAM" id="MobiDB-lite"/>
    </source>
</evidence>
<accession>A0ABX6QKA6</accession>
<feature type="compositionally biased region" description="Acidic residues" evidence="1">
    <location>
        <begin position="528"/>
        <end position="541"/>
    </location>
</feature>
<proteinExistence type="predicted"/>
<feature type="compositionally biased region" description="Basic and acidic residues" evidence="1">
    <location>
        <begin position="553"/>
        <end position="565"/>
    </location>
</feature>
<protein>
    <submittedName>
        <fullName evidence="2">Uncharacterized protein</fullName>
    </submittedName>
</protein>
<organism evidence="2 3">
    <name type="scientific">Peteryoungia desertarenae</name>
    <dbReference type="NCBI Taxonomy" id="1813451"/>
    <lineage>
        <taxon>Bacteria</taxon>
        <taxon>Pseudomonadati</taxon>
        <taxon>Pseudomonadota</taxon>
        <taxon>Alphaproteobacteria</taxon>
        <taxon>Hyphomicrobiales</taxon>
        <taxon>Rhizobiaceae</taxon>
        <taxon>Peteryoungia</taxon>
    </lineage>
</organism>